<feature type="region of interest" description="Disordered" evidence="6">
    <location>
        <begin position="44"/>
        <end position="212"/>
    </location>
</feature>
<organism evidence="8">
    <name type="scientific">Salvia splendens</name>
    <name type="common">Scarlet sage</name>
    <dbReference type="NCBI Taxonomy" id="180675"/>
    <lineage>
        <taxon>Eukaryota</taxon>
        <taxon>Viridiplantae</taxon>
        <taxon>Streptophyta</taxon>
        <taxon>Embryophyta</taxon>
        <taxon>Tracheophyta</taxon>
        <taxon>Spermatophyta</taxon>
        <taxon>Magnoliopsida</taxon>
        <taxon>eudicotyledons</taxon>
        <taxon>Gunneridae</taxon>
        <taxon>Pentapetalae</taxon>
        <taxon>asterids</taxon>
        <taxon>lamiids</taxon>
        <taxon>Lamiales</taxon>
        <taxon>Lamiaceae</taxon>
        <taxon>Nepetoideae</taxon>
        <taxon>Mentheae</taxon>
        <taxon>Salviinae</taxon>
        <taxon>Salvia</taxon>
        <taxon>Salvia subgen. Calosphace</taxon>
        <taxon>core Calosphace</taxon>
    </lineage>
</organism>
<evidence type="ECO:0000256" key="6">
    <source>
        <dbReference type="SAM" id="MobiDB-lite"/>
    </source>
</evidence>
<evidence type="ECO:0000256" key="2">
    <source>
        <dbReference type="ARBA" id="ARBA00010727"/>
    </source>
</evidence>
<reference evidence="8" key="2">
    <citation type="submission" date="2020-08" db="EMBL/GenBank/DDBJ databases">
        <title>Plant Genome Project.</title>
        <authorList>
            <person name="Zhang R.-G."/>
        </authorList>
    </citation>
    <scope>NUCLEOTIDE SEQUENCE</scope>
    <source>
        <strain evidence="8">Huo1</strain>
        <tissue evidence="8">Leaf</tissue>
    </source>
</reference>
<comment type="caution">
    <text evidence="8">The sequence shown here is derived from an EMBL/GenBank/DDBJ whole genome shotgun (WGS) entry which is preliminary data.</text>
</comment>
<evidence type="ECO:0000313" key="8">
    <source>
        <dbReference type="EMBL" id="KAG6417201.1"/>
    </source>
</evidence>
<dbReference type="InterPro" id="IPR008700">
    <property type="entry name" value="TypeIII_avirulence_cleave"/>
</dbReference>
<comment type="similarity">
    <text evidence="2">Belongs to the CDC45 family.</text>
</comment>
<evidence type="ECO:0000256" key="5">
    <source>
        <dbReference type="ARBA" id="ARBA00023306"/>
    </source>
</evidence>
<dbReference type="Proteomes" id="UP000298416">
    <property type="component" value="Unassembled WGS sequence"/>
</dbReference>
<dbReference type="Pfam" id="PF05627">
    <property type="entry name" value="AvrRpt-cleavage"/>
    <property type="match status" value="2"/>
</dbReference>
<dbReference type="PANTHER" id="PTHR10507">
    <property type="entry name" value="CDC45-RELATED PROTEIN"/>
    <property type="match status" value="1"/>
</dbReference>
<keyword evidence="5" id="KW-0131">Cell cycle</keyword>
<keyword evidence="4" id="KW-0539">Nucleus</keyword>
<reference evidence="8" key="1">
    <citation type="submission" date="2018-01" db="EMBL/GenBank/DDBJ databases">
        <authorList>
            <person name="Mao J.F."/>
        </authorList>
    </citation>
    <scope>NUCLEOTIDE SEQUENCE</scope>
    <source>
        <strain evidence="8">Huo1</strain>
        <tissue evidence="8">Leaf</tissue>
    </source>
</reference>
<dbReference type="GO" id="GO:0000727">
    <property type="term" value="P:double-strand break repair via break-induced replication"/>
    <property type="evidence" value="ECO:0007669"/>
    <property type="project" value="TreeGrafter"/>
</dbReference>
<dbReference type="AlphaFoldDB" id="A0A8X8XN89"/>
<feature type="compositionally biased region" description="Basic and acidic residues" evidence="6">
    <location>
        <begin position="99"/>
        <end position="111"/>
    </location>
</feature>
<dbReference type="GO" id="GO:0003697">
    <property type="term" value="F:single-stranded DNA binding"/>
    <property type="evidence" value="ECO:0007669"/>
    <property type="project" value="TreeGrafter"/>
</dbReference>
<protein>
    <recommendedName>
        <fullName evidence="7">RIN4 pathogenic type III effector avirulence factor Avr cleavage site domain-containing protein</fullName>
    </recommendedName>
</protein>
<comment type="subcellular location">
    <subcellularLocation>
        <location evidence="1">Nucleus</location>
    </subcellularLocation>
</comment>
<feature type="compositionally biased region" description="Basic and acidic residues" evidence="6">
    <location>
        <begin position="477"/>
        <end position="486"/>
    </location>
</feature>
<feature type="domain" description="RIN4 pathogenic type III effector avirulence factor Avr cleavage site" evidence="7">
    <location>
        <begin position="14"/>
        <end position="44"/>
    </location>
</feature>
<dbReference type="GO" id="GO:1902977">
    <property type="term" value="P:mitotic DNA replication preinitiation complex assembly"/>
    <property type="evidence" value="ECO:0007669"/>
    <property type="project" value="TreeGrafter"/>
</dbReference>
<evidence type="ECO:0000256" key="1">
    <source>
        <dbReference type="ARBA" id="ARBA00004123"/>
    </source>
</evidence>
<feature type="domain" description="RIN4 pathogenic type III effector avirulence factor Avr cleavage site" evidence="7">
    <location>
        <begin position="195"/>
        <end position="228"/>
    </location>
</feature>
<evidence type="ECO:0000256" key="3">
    <source>
        <dbReference type="ARBA" id="ARBA00022705"/>
    </source>
</evidence>
<evidence type="ECO:0000256" key="4">
    <source>
        <dbReference type="ARBA" id="ARBA00023242"/>
    </source>
</evidence>
<gene>
    <name evidence="8" type="ORF">SASPL_119354</name>
</gene>
<name>A0A8X8XN89_SALSN</name>
<dbReference type="GO" id="GO:0006270">
    <property type="term" value="P:DNA replication initiation"/>
    <property type="evidence" value="ECO:0007669"/>
    <property type="project" value="InterPro"/>
</dbReference>
<dbReference type="InterPro" id="IPR003874">
    <property type="entry name" value="CDC45"/>
</dbReference>
<evidence type="ECO:0000313" key="9">
    <source>
        <dbReference type="Proteomes" id="UP000298416"/>
    </source>
</evidence>
<proteinExistence type="inferred from homology"/>
<dbReference type="EMBL" id="PNBA02000007">
    <property type="protein sequence ID" value="KAG6417201.1"/>
    <property type="molecule type" value="Genomic_DNA"/>
</dbReference>
<feature type="region of interest" description="Disordered" evidence="6">
    <location>
        <begin position="443"/>
        <end position="486"/>
    </location>
</feature>
<keyword evidence="9" id="KW-1185">Reference proteome</keyword>
<sequence>MAVTIIHIYRQQKQRSNVPKFGNWENEQNDVPYTVYFNNARKNKGGKLINPNDPQENPQMFAHLEPSPLAPATPPPPPHAKSGARQEEPTGRRAVRPAPEQRDGDFGKFNKNEPNYGSGRGSGQRSDRSARPSTTNSELSFERSPLHPQPRPQAINAMGRGTGSPAWEGSRGHDSSHGTPSRSRLKPTRSDEASEKGGAVPKFGAWDENDPQSAENFTHIFNKVREDRNNEGGNGNGPTTPNHHASYAQVQRSNEPKLLIMGFSNVLLPSKIMGFNLGVVLNSISELGMRELSIESFYSRLRQSAIASASSVPLLIFPSTSDADSLCALKIIGHVLESDSIRYACYPVSSFREIHKYAGPNLSSSANEPITILLINWGCHRDLRRDLQIGPLARVFVVDSHRPIHLHNLSDQNDCVVVLYTKDDENQADLVYDFDVSTVANASELNSDGEVEEDSESEDENDSDVEEGGEVGRKRRRDSENEGNPDKLFKKLKRDYYYMGTYHGKPSGCLMYELSHSLRKNKNELLWLACVALTDQFVHERLTEERYQAGVMELEQHINSSGNLDAITSVTLKDGTKVTVPDSSRITYEDEPRLMLLQEWNLFDSMLCSSYVATKLKTWSDPGLKNMQLLLARMGFAREECKQKYQYMSVEIKHRMKDMFQKFLPEIGLRDFYYRGFLLLHGYSSKVSAADVVYGVTALLESFVEADGSSGSKQFGVAYDALSLNNVEKLELGMRQAIKVQRAVLRQGSTAITKKGSIRSGSKFRWVKLEDTADAKLLCHPQALTKFGFFLMDALREKGARMKPLICVCYTEEQRKVLIVGICGKPRLGARNGNAFGIAFRSAADETGAEYFHELFESSWIVLEAAAVNSFMIRLTEKLL</sequence>
<dbReference type="GO" id="GO:0031261">
    <property type="term" value="C:DNA replication preinitiation complex"/>
    <property type="evidence" value="ECO:0007669"/>
    <property type="project" value="TreeGrafter"/>
</dbReference>
<feature type="compositionally biased region" description="Acidic residues" evidence="6">
    <location>
        <begin position="447"/>
        <end position="469"/>
    </location>
</feature>
<dbReference type="Pfam" id="PF02724">
    <property type="entry name" value="CDC45"/>
    <property type="match status" value="1"/>
</dbReference>
<accession>A0A8X8XN89</accession>
<dbReference type="GO" id="GO:0003682">
    <property type="term" value="F:chromatin binding"/>
    <property type="evidence" value="ECO:0007669"/>
    <property type="project" value="TreeGrafter"/>
</dbReference>
<feature type="compositionally biased region" description="Pro residues" evidence="6">
    <location>
        <begin position="68"/>
        <end position="79"/>
    </location>
</feature>
<evidence type="ECO:0000259" key="7">
    <source>
        <dbReference type="Pfam" id="PF05627"/>
    </source>
</evidence>
<keyword evidence="3" id="KW-0235">DNA replication</keyword>
<dbReference type="GO" id="GO:0003688">
    <property type="term" value="F:DNA replication origin binding"/>
    <property type="evidence" value="ECO:0007669"/>
    <property type="project" value="TreeGrafter"/>
</dbReference>
<dbReference type="PANTHER" id="PTHR10507:SF0">
    <property type="entry name" value="CELL DIVISION CONTROL PROTEIN 45 HOMOLOG"/>
    <property type="match status" value="1"/>
</dbReference>